<accession>A0A9P6AQ89</accession>
<keyword evidence="2" id="KW-0732">Signal</keyword>
<reference evidence="3" key="1">
    <citation type="journal article" date="2020" name="Nat. Commun.">
        <title>Large-scale genome sequencing of mycorrhizal fungi provides insights into the early evolution of symbiotic traits.</title>
        <authorList>
            <person name="Miyauchi S."/>
            <person name="Kiss E."/>
            <person name="Kuo A."/>
            <person name="Drula E."/>
            <person name="Kohler A."/>
            <person name="Sanchez-Garcia M."/>
            <person name="Morin E."/>
            <person name="Andreopoulos B."/>
            <person name="Barry K.W."/>
            <person name="Bonito G."/>
            <person name="Buee M."/>
            <person name="Carver A."/>
            <person name="Chen C."/>
            <person name="Cichocki N."/>
            <person name="Clum A."/>
            <person name="Culley D."/>
            <person name="Crous P.W."/>
            <person name="Fauchery L."/>
            <person name="Girlanda M."/>
            <person name="Hayes R.D."/>
            <person name="Keri Z."/>
            <person name="LaButti K."/>
            <person name="Lipzen A."/>
            <person name="Lombard V."/>
            <person name="Magnuson J."/>
            <person name="Maillard F."/>
            <person name="Murat C."/>
            <person name="Nolan M."/>
            <person name="Ohm R.A."/>
            <person name="Pangilinan J."/>
            <person name="Pereira M.F."/>
            <person name="Perotto S."/>
            <person name="Peter M."/>
            <person name="Pfister S."/>
            <person name="Riley R."/>
            <person name="Sitrit Y."/>
            <person name="Stielow J.B."/>
            <person name="Szollosi G."/>
            <person name="Zifcakova L."/>
            <person name="Stursova M."/>
            <person name="Spatafora J.W."/>
            <person name="Tedersoo L."/>
            <person name="Vaario L.M."/>
            <person name="Yamada A."/>
            <person name="Yan M."/>
            <person name="Wang P."/>
            <person name="Xu J."/>
            <person name="Bruns T."/>
            <person name="Baldrian P."/>
            <person name="Vilgalys R."/>
            <person name="Dunand C."/>
            <person name="Henrissat B."/>
            <person name="Grigoriev I.V."/>
            <person name="Hibbett D."/>
            <person name="Nagy L.G."/>
            <person name="Martin F.M."/>
        </authorList>
    </citation>
    <scope>NUCLEOTIDE SEQUENCE</scope>
    <source>
        <strain evidence="3">UP504</strain>
    </source>
</reference>
<feature type="chain" id="PRO_5040297160" evidence="2">
    <location>
        <begin position="19"/>
        <end position="343"/>
    </location>
</feature>
<evidence type="ECO:0000256" key="2">
    <source>
        <dbReference type="SAM" id="SignalP"/>
    </source>
</evidence>
<gene>
    <name evidence="3" type="ORF">BS47DRAFT_1396363</name>
</gene>
<evidence type="ECO:0000313" key="4">
    <source>
        <dbReference type="Proteomes" id="UP000886523"/>
    </source>
</evidence>
<sequence>MIWYWYLVLLQPSRLVNSLLASACMEGHLYVSPHPHIYISSFRHERLCRLLFLQHQSTDYLVSGGILSLEKPKIYQTDVFIAGSDWVSHRLGRRQALFTVVFVSTHGCTYARYILDGFKIAKVIVAGMGSHGGYVPSDNVIGSIQEFRKVSRLDFGNAAYLDLEPISVFLSDTLQSTLSRDSWSPGRGVTLPNKLVIRPKPKSSPREEPSWHQCRPNHRRNGDTLVQHFPHEGESANNPIDKADFKELLKAAKTVLNVHDDQFDIPADNSFPISIRDAQLKEILQSLPGNRSAISILSRVERRRDNQDYVTWAGPNTILSRVPKERFTLWTETSGTAEDLQRL</sequence>
<comment type="caution">
    <text evidence="3">The sequence shown here is derived from an EMBL/GenBank/DDBJ whole genome shotgun (WGS) entry which is preliminary data.</text>
</comment>
<dbReference type="EMBL" id="MU129025">
    <property type="protein sequence ID" value="KAF9509952.1"/>
    <property type="molecule type" value="Genomic_DNA"/>
</dbReference>
<evidence type="ECO:0000256" key="1">
    <source>
        <dbReference type="SAM" id="MobiDB-lite"/>
    </source>
</evidence>
<dbReference type="AlphaFoldDB" id="A0A9P6AQ89"/>
<feature type="signal peptide" evidence="2">
    <location>
        <begin position="1"/>
        <end position="18"/>
    </location>
</feature>
<organism evidence="3 4">
    <name type="scientific">Hydnum rufescens UP504</name>
    <dbReference type="NCBI Taxonomy" id="1448309"/>
    <lineage>
        <taxon>Eukaryota</taxon>
        <taxon>Fungi</taxon>
        <taxon>Dikarya</taxon>
        <taxon>Basidiomycota</taxon>
        <taxon>Agaricomycotina</taxon>
        <taxon>Agaricomycetes</taxon>
        <taxon>Cantharellales</taxon>
        <taxon>Hydnaceae</taxon>
        <taxon>Hydnum</taxon>
    </lineage>
</organism>
<name>A0A9P6AQ89_9AGAM</name>
<evidence type="ECO:0000313" key="3">
    <source>
        <dbReference type="EMBL" id="KAF9509952.1"/>
    </source>
</evidence>
<proteinExistence type="predicted"/>
<protein>
    <submittedName>
        <fullName evidence="3">Uncharacterized protein</fullName>
    </submittedName>
</protein>
<dbReference type="Proteomes" id="UP000886523">
    <property type="component" value="Unassembled WGS sequence"/>
</dbReference>
<dbReference type="OrthoDB" id="269227at2759"/>
<keyword evidence="4" id="KW-1185">Reference proteome</keyword>
<feature type="region of interest" description="Disordered" evidence="1">
    <location>
        <begin position="196"/>
        <end position="221"/>
    </location>
</feature>